<dbReference type="InterPro" id="IPR009100">
    <property type="entry name" value="AcylCoA_DH/oxidase_NM_dom_sf"/>
</dbReference>
<comment type="similarity">
    <text evidence="2 7">Belongs to the acyl-CoA dehydrogenase family.</text>
</comment>
<dbReference type="SUPFAM" id="SSF47203">
    <property type="entry name" value="Acyl-CoA dehydrogenase C-terminal domain-like"/>
    <property type="match status" value="1"/>
</dbReference>
<dbReference type="GO" id="GO:0016491">
    <property type="term" value="F:oxidoreductase activity"/>
    <property type="evidence" value="ECO:0007669"/>
    <property type="project" value="UniProtKB-KW"/>
</dbReference>
<name>A0ABW2AWM7_9MICO</name>
<evidence type="ECO:0000256" key="1">
    <source>
        <dbReference type="ARBA" id="ARBA00001974"/>
    </source>
</evidence>
<dbReference type="InterPro" id="IPR009075">
    <property type="entry name" value="AcylCo_DH/oxidase_C"/>
</dbReference>
<keyword evidence="5 7" id="KW-0274">FAD</keyword>
<comment type="cofactor">
    <cofactor evidence="1 7">
        <name>FAD</name>
        <dbReference type="ChEBI" id="CHEBI:57692"/>
    </cofactor>
</comment>
<dbReference type="PANTHER" id="PTHR48083:SF2">
    <property type="entry name" value="MEDIUM-CHAIN SPECIFIC ACYL-COA DEHYDROGENASE, MITOCHONDRIAL"/>
    <property type="match status" value="1"/>
</dbReference>
<evidence type="ECO:0000259" key="10">
    <source>
        <dbReference type="Pfam" id="PF02771"/>
    </source>
</evidence>
<dbReference type="InterPro" id="IPR006091">
    <property type="entry name" value="Acyl-CoA_Oxase/DH_mid-dom"/>
</dbReference>
<evidence type="ECO:0000256" key="7">
    <source>
        <dbReference type="RuleBase" id="RU362125"/>
    </source>
</evidence>
<dbReference type="Proteomes" id="UP001596356">
    <property type="component" value="Unassembled WGS sequence"/>
</dbReference>
<evidence type="ECO:0000256" key="2">
    <source>
        <dbReference type="ARBA" id="ARBA00009347"/>
    </source>
</evidence>
<evidence type="ECO:0000259" key="9">
    <source>
        <dbReference type="Pfam" id="PF02770"/>
    </source>
</evidence>
<dbReference type="InterPro" id="IPR037069">
    <property type="entry name" value="AcylCoA_DH/ox_N_sf"/>
</dbReference>
<evidence type="ECO:0000313" key="11">
    <source>
        <dbReference type="EMBL" id="MFC6715084.1"/>
    </source>
</evidence>
<dbReference type="Gene3D" id="1.10.540.10">
    <property type="entry name" value="Acyl-CoA dehydrogenase/oxidase, N-terminal domain"/>
    <property type="match status" value="1"/>
</dbReference>
<feature type="domain" description="Acyl-CoA oxidase/dehydrogenase middle" evidence="9">
    <location>
        <begin position="126"/>
        <end position="217"/>
    </location>
</feature>
<protein>
    <recommendedName>
        <fullName evidence="3">Medium-chain specific acyl-CoA dehydrogenase, mitochondrial</fullName>
    </recommendedName>
</protein>
<evidence type="ECO:0000256" key="4">
    <source>
        <dbReference type="ARBA" id="ARBA00022630"/>
    </source>
</evidence>
<dbReference type="InterPro" id="IPR046373">
    <property type="entry name" value="Acyl-CoA_Oxase/DH_mid-dom_sf"/>
</dbReference>
<dbReference type="RefSeq" id="WP_377823926.1">
    <property type="nucleotide sequence ID" value="NZ_JBHSWJ010000002.1"/>
</dbReference>
<feature type="domain" description="Acyl-CoA dehydrogenase/oxidase N-terminal" evidence="10">
    <location>
        <begin position="7"/>
        <end position="122"/>
    </location>
</feature>
<evidence type="ECO:0000256" key="6">
    <source>
        <dbReference type="ARBA" id="ARBA00023002"/>
    </source>
</evidence>
<dbReference type="Gene3D" id="1.20.140.10">
    <property type="entry name" value="Butyryl-CoA Dehydrogenase, subunit A, domain 3"/>
    <property type="match status" value="1"/>
</dbReference>
<dbReference type="Gene3D" id="2.40.110.10">
    <property type="entry name" value="Butyryl-CoA Dehydrogenase, subunit A, domain 2"/>
    <property type="match status" value="1"/>
</dbReference>
<dbReference type="Pfam" id="PF02770">
    <property type="entry name" value="Acyl-CoA_dh_M"/>
    <property type="match status" value="1"/>
</dbReference>
<keyword evidence="12" id="KW-1185">Reference proteome</keyword>
<keyword evidence="4 7" id="KW-0285">Flavoprotein</keyword>
<dbReference type="InterPro" id="IPR050741">
    <property type="entry name" value="Acyl-CoA_dehydrogenase"/>
</dbReference>
<organism evidence="11 12">
    <name type="scientific">Branchiibius cervicis</name>
    <dbReference type="NCBI Taxonomy" id="908252"/>
    <lineage>
        <taxon>Bacteria</taxon>
        <taxon>Bacillati</taxon>
        <taxon>Actinomycetota</taxon>
        <taxon>Actinomycetes</taxon>
        <taxon>Micrococcales</taxon>
        <taxon>Dermacoccaceae</taxon>
        <taxon>Branchiibius</taxon>
    </lineage>
</organism>
<dbReference type="PROSITE" id="PS00073">
    <property type="entry name" value="ACYL_COA_DH_2"/>
    <property type="match status" value="1"/>
</dbReference>
<dbReference type="PANTHER" id="PTHR48083">
    <property type="entry name" value="MEDIUM-CHAIN SPECIFIC ACYL-COA DEHYDROGENASE, MITOCHONDRIAL-RELATED"/>
    <property type="match status" value="1"/>
</dbReference>
<evidence type="ECO:0000256" key="5">
    <source>
        <dbReference type="ARBA" id="ARBA00022827"/>
    </source>
</evidence>
<comment type="caution">
    <text evidence="11">The sequence shown here is derived from an EMBL/GenBank/DDBJ whole genome shotgun (WGS) entry which is preliminary data.</text>
</comment>
<accession>A0ABW2AWM7</accession>
<dbReference type="InterPro" id="IPR036250">
    <property type="entry name" value="AcylCo_DH-like_C"/>
</dbReference>
<dbReference type="EMBL" id="JBHSWJ010000002">
    <property type="protein sequence ID" value="MFC6715084.1"/>
    <property type="molecule type" value="Genomic_DNA"/>
</dbReference>
<evidence type="ECO:0000256" key="3">
    <source>
        <dbReference type="ARBA" id="ARBA00019125"/>
    </source>
</evidence>
<evidence type="ECO:0000313" key="12">
    <source>
        <dbReference type="Proteomes" id="UP001596356"/>
    </source>
</evidence>
<dbReference type="Pfam" id="PF00441">
    <property type="entry name" value="Acyl-CoA_dh_1"/>
    <property type="match status" value="1"/>
</dbReference>
<dbReference type="Pfam" id="PF02771">
    <property type="entry name" value="Acyl-CoA_dh_N"/>
    <property type="match status" value="1"/>
</dbReference>
<sequence length="390" mass="43402">MIDFSLSEEQREVRDTIRRFIEREVMPLEPQVLRNERAGLPGIERDQLRELQAKAKKAGYWGINTPEEYGGIDLGPVMSAIVAMESGRTFVPFRFGGSADNILYAGTPEQKQEYLIPTINGERISCFAITEPGAGSDARNIRTRAVRDGDDWIINGEKIFITGGNDADFVMVFAVTDPAKGANGGVTCFLVDREMGWKSDPIPTMGEWGPASLVFEDVRVPSRNILGEEGQGFALALQWIGNGRFMIPAGAIGGAERLLQMAIDYSKVRHSMGHPIADYQAIQWQIADSYVEIEQVKLLTLYAAWQLETGRDNRHASSVAKLSGGLMANQVVDRVLQIHGGMGYTKELPIERWYREFRLLRIFEGTDEIQRRTIARNLLKGHVQVGGIGD</sequence>
<keyword evidence="6 7" id="KW-0560">Oxidoreductase</keyword>
<dbReference type="SUPFAM" id="SSF56645">
    <property type="entry name" value="Acyl-CoA dehydrogenase NM domain-like"/>
    <property type="match status" value="1"/>
</dbReference>
<proteinExistence type="inferred from homology"/>
<feature type="domain" description="Acyl-CoA dehydrogenase/oxidase C-terminal" evidence="8">
    <location>
        <begin position="230"/>
        <end position="379"/>
    </location>
</feature>
<dbReference type="InterPro" id="IPR006089">
    <property type="entry name" value="Acyl-CoA_DH_CS"/>
</dbReference>
<gene>
    <name evidence="11" type="ORF">ACFQBT_15230</name>
</gene>
<dbReference type="InterPro" id="IPR013786">
    <property type="entry name" value="AcylCoA_DH/ox_N"/>
</dbReference>
<reference evidence="12" key="1">
    <citation type="journal article" date="2019" name="Int. J. Syst. Evol. Microbiol.">
        <title>The Global Catalogue of Microorganisms (GCM) 10K type strain sequencing project: providing services to taxonomists for standard genome sequencing and annotation.</title>
        <authorList>
            <consortium name="The Broad Institute Genomics Platform"/>
            <consortium name="The Broad Institute Genome Sequencing Center for Infectious Disease"/>
            <person name="Wu L."/>
            <person name="Ma J."/>
        </authorList>
    </citation>
    <scope>NUCLEOTIDE SEQUENCE [LARGE SCALE GENOMIC DNA]</scope>
    <source>
        <strain evidence="12">NBRC 106593</strain>
    </source>
</reference>
<evidence type="ECO:0000259" key="8">
    <source>
        <dbReference type="Pfam" id="PF00441"/>
    </source>
</evidence>